<dbReference type="AlphaFoldDB" id="A0A0U3AX94"/>
<name>A0A0U3AX94_9ALTE</name>
<organism evidence="1 2">
    <name type="scientific">Lacimicrobium alkaliphilum</name>
    <dbReference type="NCBI Taxonomy" id="1526571"/>
    <lineage>
        <taxon>Bacteria</taxon>
        <taxon>Pseudomonadati</taxon>
        <taxon>Pseudomonadota</taxon>
        <taxon>Gammaproteobacteria</taxon>
        <taxon>Alteromonadales</taxon>
        <taxon>Alteromonadaceae</taxon>
        <taxon>Lacimicrobium</taxon>
    </lineage>
</organism>
<dbReference type="Proteomes" id="UP000068447">
    <property type="component" value="Chromosome"/>
</dbReference>
<dbReference type="STRING" id="1526571.AT746_10945"/>
<dbReference type="KEGG" id="lal:AT746_10945"/>
<gene>
    <name evidence="1" type="ORF">AT746_10945</name>
</gene>
<dbReference type="EMBL" id="CP013650">
    <property type="protein sequence ID" value="ALS98735.1"/>
    <property type="molecule type" value="Genomic_DNA"/>
</dbReference>
<keyword evidence="2" id="KW-1185">Reference proteome</keyword>
<reference evidence="1 2" key="1">
    <citation type="submission" date="2015-12" db="EMBL/GenBank/DDBJ databases">
        <title>Complete genome of Lacimicrobium alkaliphilum KCTC 32984.</title>
        <authorList>
            <person name="Kim S.-G."/>
            <person name="Lee Y.-J."/>
        </authorList>
    </citation>
    <scope>NUCLEOTIDE SEQUENCE [LARGE SCALE GENOMIC DNA]</scope>
    <source>
        <strain evidence="1 2">YelD216</strain>
    </source>
</reference>
<evidence type="ECO:0000313" key="2">
    <source>
        <dbReference type="Proteomes" id="UP000068447"/>
    </source>
</evidence>
<dbReference type="RefSeq" id="WP_062480243.1">
    <property type="nucleotide sequence ID" value="NZ_CP013650.1"/>
</dbReference>
<proteinExistence type="predicted"/>
<accession>A0A0U3AX94</accession>
<sequence length="349" mass="39402">MVKKIHKGFGMEEKLRNYFLQSGYFVVRGVPFGYKGFDVTDIDLWLYSRESSLARNITIVDVKNKKTPQAIERIFWAKGLAKAVSANNVIVATTDRRKEVKDFGRDLDVLVLDGVFVSKLSKSDSFLKNRFSDEEFLEAIDNYSLGKLDGDWKGQILKSKSLLANNIGFDSCNQWLEVARFFAEQILTKPSQKEIALRCFYYSLSLFSIGVDFILKELSFLDHEERVGRLVEGFTFGSKGRAGVTQMLSTSLSLVEQFAPEGKALSSQVRSKVIADFESLPTNIVGEYFAKSEVAKVIFSTAREFESIAMNRTFKSHSESTIELRGIIGCLLDYWGINRRDFGAVANHS</sequence>
<evidence type="ECO:0000313" key="1">
    <source>
        <dbReference type="EMBL" id="ALS98735.1"/>
    </source>
</evidence>
<protein>
    <submittedName>
        <fullName evidence="1">Uncharacterized protein</fullName>
    </submittedName>
</protein>
<dbReference type="OrthoDB" id="1437692at2"/>